<sequence length="476" mass="52346">MATQAEEEVPFLSRLELPGLWEPPEVLDLLREQRFKAAEDLVRSGEVPIKGLLHAAFFFGCASRRDLEILFAAAEKQGERLEDADLEAACLGSSPAAVELLLRKGLASSQEALHCAMRAPCGHDQVAERAMQMAQLLLDARATVDGHGTVEESPLVTACGSVASFSGQHFSPVVQWLLDKNADPCGAGGARAPVHALCAGFAGTSQVQQLLRDLLAQRADVNQRDFFGSTPLHYAIEGHVDFLLAKELVAMKADISLASPDGTVCDLLKKGCSYHGHLRAAELEGRELTPEEVAELQKAAGHPVAKQLEACTRGISWLIRSPAEGNVRLIDNLDDDDDDARICPEVNELLCDKLGCVPNLVVLSLPLTRYSEMVEDVEFIVTEKLTIRQLLGLVYDYYQDPLDMGQVRRIRRLRRMGLLGDTFGYLRRNIPEGEPAKEPQVPRIDLRGDSIFFEGFRNCTYLEEKKVLYGRMGLGS</sequence>
<keyword evidence="2" id="KW-0040">ANK repeat</keyword>
<dbReference type="Gene3D" id="1.25.40.20">
    <property type="entry name" value="Ankyrin repeat-containing domain"/>
    <property type="match status" value="1"/>
</dbReference>
<comment type="caution">
    <text evidence="3">The sequence shown here is derived from an EMBL/GenBank/DDBJ whole genome shotgun (WGS) entry which is preliminary data.</text>
</comment>
<dbReference type="InterPro" id="IPR050745">
    <property type="entry name" value="Multifunctional_regulatory"/>
</dbReference>
<evidence type="ECO:0000313" key="4">
    <source>
        <dbReference type="Proteomes" id="UP001178507"/>
    </source>
</evidence>
<gene>
    <name evidence="3" type="ORF">EVOR1521_LOCUS24222</name>
</gene>
<name>A0AA36J9J9_9DINO</name>
<keyword evidence="4" id="KW-1185">Reference proteome</keyword>
<dbReference type="PANTHER" id="PTHR24189:SF50">
    <property type="entry name" value="ANKYRIN REPEAT AND SOCS BOX PROTEIN 2"/>
    <property type="match status" value="1"/>
</dbReference>
<dbReference type="SUPFAM" id="SSF48403">
    <property type="entry name" value="Ankyrin repeat"/>
    <property type="match status" value="1"/>
</dbReference>
<dbReference type="Pfam" id="PF00023">
    <property type="entry name" value="Ank"/>
    <property type="match status" value="1"/>
</dbReference>
<protein>
    <submittedName>
        <fullName evidence="3">Uncharacterized protein</fullName>
    </submittedName>
</protein>
<dbReference type="AlphaFoldDB" id="A0AA36J9J9"/>
<dbReference type="EMBL" id="CAUJNA010003394">
    <property type="protein sequence ID" value="CAJ1400993.1"/>
    <property type="molecule type" value="Genomic_DNA"/>
</dbReference>
<reference evidence="3" key="1">
    <citation type="submission" date="2023-08" db="EMBL/GenBank/DDBJ databases">
        <authorList>
            <person name="Chen Y."/>
            <person name="Shah S."/>
            <person name="Dougan E. K."/>
            <person name="Thang M."/>
            <person name="Chan C."/>
        </authorList>
    </citation>
    <scope>NUCLEOTIDE SEQUENCE</scope>
</reference>
<evidence type="ECO:0000256" key="1">
    <source>
        <dbReference type="ARBA" id="ARBA00022737"/>
    </source>
</evidence>
<proteinExistence type="predicted"/>
<dbReference type="InterPro" id="IPR002110">
    <property type="entry name" value="Ankyrin_rpt"/>
</dbReference>
<evidence type="ECO:0000313" key="3">
    <source>
        <dbReference type="EMBL" id="CAJ1400993.1"/>
    </source>
</evidence>
<accession>A0AA36J9J9</accession>
<dbReference type="Proteomes" id="UP001178507">
    <property type="component" value="Unassembled WGS sequence"/>
</dbReference>
<dbReference type="InterPro" id="IPR036770">
    <property type="entry name" value="Ankyrin_rpt-contain_sf"/>
</dbReference>
<dbReference type="PANTHER" id="PTHR24189">
    <property type="entry name" value="MYOTROPHIN"/>
    <property type="match status" value="1"/>
</dbReference>
<organism evidence="3 4">
    <name type="scientific">Effrenium voratum</name>
    <dbReference type="NCBI Taxonomy" id="2562239"/>
    <lineage>
        <taxon>Eukaryota</taxon>
        <taxon>Sar</taxon>
        <taxon>Alveolata</taxon>
        <taxon>Dinophyceae</taxon>
        <taxon>Suessiales</taxon>
        <taxon>Symbiodiniaceae</taxon>
        <taxon>Effrenium</taxon>
    </lineage>
</organism>
<keyword evidence="1" id="KW-0677">Repeat</keyword>
<evidence type="ECO:0000256" key="2">
    <source>
        <dbReference type="ARBA" id="ARBA00023043"/>
    </source>
</evidence>